<dbReference type="Proteomes" id="UP000231987">
    <property type="component" value="Unassembled WGS sequence"/>
</dbReference>
<feature type="domain" description="Helicase C-terminal" evidence="6">
    <location>
        <begin position="434"/>
        <end position="607"/>
    </location>
</feature>
<dbReference type="InterPro" id="IPR049730">
    <property type="entry name" value="SNF2/RAD54-like_C"/>
</dbReference>
<dbReference type="Pfam" id="PF00271">
    <property type="entry name" value="Helicase_C"/>
    <property type="match status" value="1"/>
</dbReference>
<evidence type="ECO:0000313" key="8">
    <source>
        <dbReference type="Proteomes" id="UP000231987"/>
    </source>
</evidence>
<dbReference type="CDD" id="cd18011">
    <property type="entry name" value="DEXDc_RapA"/>
    <property type="match status" value="1"/>
</dbReference>
<dbReference type="SMART" id="SM00487">
    <property type="entry name" value="DEXDc"/>
    <property type="match status" value="1"/>
</dbReference>
<dbReference type="CDD" id="cd18793">
    <property type="entry name" value="SF2_C_SNF"/>
    <property type="match status" value="1"/>
</dbReference>
<keyword evidence="1" id="KW-0547">Nucleotide-binding</keyword>
<sequence length="977" mass="109507">MARGSLVAGARIRVRDAEWVVGLVEPNPLSGNVIHAVGLSGVVRDKAAIFVETVEKVLGRGIEVVDPANVTLIADSSSGYTDTLLHLEAALRKSAPTGEAIQVAGRAAIDDLDFQLEPIRLALKAPRARILVGDDVGLGKTLEAGLLTSELILRRRAKRILVVATKAMLAQFQHEFWTRFSVPLVRIDSEKIRQIRARIPLNHNPFDQFDKAIISVDTLKNDLQYRTALEKAWWDLIIIDEAHNVAERRGAGGVSQRNQLAERLASRSDALVLMSATPHDGSRRSFASLMRMLDPTSIADPDSYGPEDIKGLFVRRFRTTPSVRTALTSKVQKRVTNRINFAPSPAEEAAYDFLANLDLQEDKAARNCGQRLFKTLLEKALFSSPAACAETLDKRIKALLKDGSPEALADAAALGKLLDAVQAIEADNFAKYERLRKLLDDIKWSPRKKDDRIVVFSERIATLEWLAERLRADLGLNEEQVKTLHASGGDADRKAQEVVRDFGLERSPIRILLASDMASEGLNLHYLSRKLVHFDIPWALLTFQQRNGRIDRYGQEHQPHIWYLVAEPAQPKIRGDLRVLDRLIQKDEAAQDSIRDPSAFLGTNDEQEQEDVVAQAIEKGVSAEQFEAEMDARADVSDGAGDDAYGALEAFFEVAQPEVPATPIEREAGRPSVFETTFDFTTAALERVKAWKHDLQFEVDRKDRVITLPIPDDFRERSDFGGRAARAVDARFMPPEAEPQDGRVRLTDNRSLMNDRIVASRQGAGGGWPEFQYLWDVHPALDWLADKISGVFGRQNAPVARLVGVLEPNQTAFVLNGVVPNLKGQPLVDEWPVVLFSRSEFAGIETMREFLDRTGLGRTKIPNIGATRLDDVQKLVEEAVNRAQTYVHEARKRFQSELDGELLAIDERLEKLRARHRQTITDLFGRLEDNAIQRSKKARQEEKVEQIFASWWDWIKKTRETPNDPNPYVRLVAVFRG</sequence>
<evidence type="ECO:0000256" key="1">
    <source>
        <dbReference type="ARBA" id="ARBA00022741"/>
    </source>
</evidence>
<dbReference type="GO" id="GO:0016787">
    <property type="term" value="F:hydrolase activity"/>
    <property type="evidence" value="ECO:0007669"/>
    <property type="project" value="UniProtKB-KW"/>
</dbReference>
<evidence type="ECO:0000256" key="4">
    <source>
        <dbReference type="ARBA" id="ARBA00022840"/>
    </source>
</evidence>
<proteinExistence type="predicted"/>
<dbReference type="PROSITE" id="PS51192">
    <property type="entry name" value="HELICASE_ATP_BIND_1"/>
    <property type="match status" value="1"/>
</dbReference>
<accession>A0A2J0YUQ2</accession>
<dbReference type="PROSITE" id="PS51194">
    <property type="entry name" value="HELICASE_CTER"/>
    <property type="match status" value="1"/>
</dbReference>
<dbReference type="SMART" id="SM00490">
    <property type="entry name" value="HELICc"/>
    <property type="match status" value="1"/>
</dbReference>
<dbReference type="Gene3D" id="3.40.50.10810">
    <property type="entry name" value="Tandem AAA-ATPase domain"/>
    <property type="match status" value="1"/>
</dbReference>
<keyword evidence="4" id="KW-0067">ATP-binding</keyword>
<dbReference type="SUPFAM" id="SSF52540">
    <property type="entry name" value="P-loop containing nucleoside triphosphate hydrolases"/>
    <property type="match status" value="1"/>
</dbReference>
<evidence type="ECO:0000256" key="3">
    <source>
        <dbReference type="ARBA" id="ARBA00022806"/>
    </source>
</evidence>
<keyword evidence="3" id="KW-0347">Helicase</keyword>
<dbReference type="InterPro" id="IPR014001">
    <property type="entry name" value="Helicase_ATP-bd"/>
</dbReference>
<name>A0A2J0YUQ2_RHIML</name>
<feature type="domain" description="Helicase ATP-binding" evidence="5">
    <location>
        <begin position="121"/>
        <end position="296"/>
    </location>
</feature>
<dbReference type="InterPro" id="IPR001650">
    <property type="entry name" value="Helicase_C-like"/>
</dbReference>
<dbReference type="Pfam" id="PF00176">
    <property type="entry name" value="SNF2-rel_dom"/>
    <property type="match status" value="1"/>
</dbReference>
<reference evidence="7 8" key="1">
    <citation type="submission" date="2017-06" db="EMBL/GenBank/DDBJ databases">
        <title>Ensifer strains isolated from leguminous trees and herbs display diverse denitrification phenotypes with some acting as strong N2O sinks.</title>
        <authorList>
            <person name="Woliy K."/>
            <person name="Mania D."/>
            <person name="Bakken L.R."/>
            <person name="Frostegard A."/>
        </authorList>
    </citation>
    <scope>NUCLEOTIDE SEQUENCE [LARGE SCALE GENOMIC DNA]</scope>
    <source>
        <strain evidence="7 8">AC50a</strain>
    </source>
</reference>
<dbReference type="GO" id="GO:0005524">
    <property type="term" value="F:ATP binding"/>
    <property type="evidence" value="ECO:0007669"/>
    <property type="project" value="UniProtKB-KW"/>
</dbReference>
<dbReference type="InterPro" id="IPR038718">
    <property type="entry name" value="SNF2-like_sf"/>
</dbReference>
<evidence type="ECO:0000259" key="5">
    <source>
        <dbReference type="PROSITE" id="PS51192"/>
    </source>
</evidence>
<protein>
    <recommendedName>
        <fullName evidence="9">Helicase</fullName>
    </recommendedName>
</protein>
<dbReference type="InterPro" id="IPR027417">
    <property type="entry name" value="P-loop_NTPase"/>
</dbReference>
<dbReference type="GO" id="GO:0004386">
    <property type="term" value="F:helicase activity"/>
    <property type="evidence" value="ECO:0007669"/>
    <property type="project" value="UniProtKB-KW"/>
</dbReference>
<comment type="caution">
    <text evidence="7">The sequence shown here is derived from an EMBL/GenBank/DDBJ whole genome shotgun (WGS) entry which is preliminary data.</text>
</comment>
<dbReference type="RefSeq" id="WP_100674491.1">
    <property type="nucleotide sequence ID" value="NZ_NJGD01000022.1"/>
</dbReference>
<dbReference type="Gene3D" id="3.40.50.300">
    <property type="entry name" value="P-loop containing nucleotide triphosphate hydrolases"/>
    <property type="match status" value="1"/>
</dbReference>
<dbReference type="InterPro" id="IPR057342">
    <property type="entry name" value="DEXDc_RapA"/>
</dbReference>
<organism evidence="7 8">
    <name type="scientific">Rhizobium meliloti</name>
    <name type="common">Ensifer meliloti</name>
    <name type="synonym">Sinorhizobium meliloti</name>
    <dbReference type="NCBI Taxonomy" id="382"/>
    <lineage>
        <taxon>Bacteria</taxon>
        <taxon>Pseudomonadati</taxon>
        <taxon>Pseudomonadota</taxon>
        <taxon>Alphaproteobacteria</taxon>
        <taxon>Hyphomicrobiales</taxon>
        <taxon>Rhizobiaceae</taxon>
        <taxon>Sinorhizobium/Ensifer group</taxon>
        <taxon>Sinorhizobium</taxon>
    </lineage>
</organism>
<dbReference type="PANTHER" id="PTHR45766:SF6">
    <property type="entry name" value="SWI_SNF-RELATED MATRIX-ASSOCIATED ACTIN-DEPENDENT REGULATOR OF CHROMATIN SUBFAMILY A-LIKE PROTEIN 1"/>
    <property type="match status" value="1"/>
</dbReference>
<evidence type="ECO:0000256" key="2">
    <source>
        <dbReference type="ARBA" id="ARBA00022801"/>
    </source>
</evidence>
<evidence type="ECO:0000259" key="6">
    <source>
        <dbReference type="PROSITE" id="PS51194"/>
    </source>
</evidence>
<dbReference type="EMBL" id="NJGD01000022">
    <property type="protein sequence ID" value="PJR10676.1"/>
    <property type="molecule type" value="Genomic_DNA"/>
</dbReference>
<evidence type="ECO:0008006" key="9">
    <source>
        <dbReference type="Google" id="ProtNLM"/>
    </source>
</evidence>
<dbReference type="AlphaFoldDB" id="A0A2J0YUQ2"/>
<evidence type="ECO:0000313" key="7">
    <source>
        <dbReference type="EMBL" id="PJR10676.1"/>
    </source>
</evidence>
<dbReference type="InterPro" id="IPR000330">
    <property type="entry name" value="SNF2_N"/>
</dbReference>
<keyword evidence="2" id="KW-0378">Hydrolase</keyword>
<gene>
    <name evidence="7" type="ORF">CEJ86_28900</name>
</gene>
<dbReference type="PANTHER" id="PTHR45766">
    <property type="entry name" value="DNA ANNEALING HELICASE AND ENDONUCLEASE ZRANB3 FAMILY MEMBER"/>
    <property type="match status" value="1"/>
</dbReference>